<reference evidence="9" key="1">
    <citation type="submission" date="2022-03" db="EMBL/GenBank/DDBJ databases">
        <authorList>
            <person name="Martin H S."/>
        </authorList>
    </citation>
    <scope>NUCLEOTIDE SEQUENCE</scope>
</reference>
<proteinExistence type="predicted"/>
<dbReference type="PROSITE" id="PS50940">
    <property type="entry name" value="CHIT_BIND_II"/>
    <property type="match status" value="1"/>
</dbReference>
<feature type="chain" id="PRO_5047357244" description="Chitin-binding type-2 domain-containing protein" evidence="7">
    <location>
        <begin position="23"/>
        <end position="144"/>
    </location>
</feature>
<dbReference type="SMART" id="SM00494">
    <property type="entry name" value="ChtBD2"/>
    <property type="match status" value="1"/>
</dbReference>
<dbReference type="InterPro" id="IPR002557">
    <property type="entry name" value="Chitin-bd_dom"/>
</dbReference>
<feature type="region of interest" description="Disordered" evidence="6">
    <location>
        <begin position="115"/>
        <end position="138"/>
    </location>
</feature>
<dbReference type="PANTHER" id="PTHR23301:SF0">
    <property type="entry name" value="CHITIN-BINDING TYPE-2 DOMAIN-CONTAINING PROTEIN-RELATED"/>
    <property type="match status" value="1"/>
</dbReference>
<feature type="domain" description="Chitin-binding type-2" evidence="8">
    <location>
        <begin position="52"/>
        <end position="109"/>
    </location>
</feature>
<dbReference type="InterPro" id="IPR036508">
    <property type="entry name" value="Chitin-bd_dom_sf"/>
</dbReference>
<dbReference type="EMBL" id="OW152824">
    <property type="protein sequence ID" value="CAH2040077.1"/>
    <property type="molecule type" value="Genomic_DNA"/>
</dbReference>
<keyword evidence="5" id="KW-0325">Glycoprotein</keyword>
<feature type="signal peptide" evidence="7">
    <location>
        <begin position="1"/>
        <end position="22"/>
    </location>
</feature>
<evidence type="ECO:0000256" key="4">
    <source>
        <dbReference type="ARBA" id="ARBA00023157"/>
    </source>
</evidence>
<keyword evidence="3" id="KW-0677">Repeat</keyword>
<evidence type="ECO:0000256" key="6">
    <source>
        <dbReference type="SAM" id="MobiDB-lite"/>
    </source>
</evidence>
<dbReference type="PANTHER" id="PTHR23301">
    <property type="entry name" value="CHITIN BINDING PERITROPHIN-A"/>
    <property type="match status" value="1"/>
</dbReference>
<evidence type="ECO:0000313" key="10">
    <source>
        <dbReference type="Proteomes" id="UP000837857"/>
    </source>
</evidence>
<keyword evidence="10" id="KW-1185">Reference proteome</keyword>
<evidence type="ECO:0000256" key="2">
    <source>
        <dbReference type="ARBA" id="ARBA00022729"/>
    </source>
</evidence>
<keyword evidence="1" id="KW-0147">Chitin-binding</keyword>
<organism evidence="9 10">
    <name type="scientific">Iphiclides podalirius</name>
    <name type="common">scarce swallowtail</name>
    <dbReference type="NCBI Taxonomy" id="110791"/>
    <lineage>
        <taxon>Eukaryota</taxon>
        <taxon>Metazoa</taxon>
        <taxon>Ecdysozoa</taxon>
        <taxon>Arthropoda</taxon>
        <taxon>Hexapoda</taxon>
        <taxon>Insecta</taxon>
        <taxon>Pterygota</taxon>
        <taxon>Neoptera</taxon>
        <taxon>Endopterygota</taxon>
        <taxon>Lepidoptera</taxon>
        <taxon>Glossata</taxon>
        <taxon>Ditrysia</taxon>
        <taxon>Papilionoidea</taxon>
        <taxon>Papilionidae</taxon>
        <taxon>Papilioninae</taxon>
        <taxon>Iphiclides</taxon>
    </lineage>
</organism>
<evidence type="ECO:0000256" key="1">
    <source>
        <dbReference type="ARBA" id="ARBA00022669"/>
    </source>
</evidence>
<dbReference type="InterPro" id="IPR051940">
    <property type="entry name" value="Chitin_bind-dev_reg"/>
</dbReference>
<accession>A0ABN8HW58</accession>
<dbReference type="Pfam" id="PF01607">
    <property type="entry name" value="CBM_14"/>
    <property type="match status" value="1"/>
</dbReference>
<gene>
    <name evidence="9" type="ORF">IPOD504_LOCUS2260</name>
</gene>
<evidence type="ECO:0000256" key="5">
    <source>
        <dbReference type="ARBA" id="ARBA00023180"/>
    </source>
</evidence>
<evidence type="ECO:0000313" key="9">
    <source>
        <dbReference type="EMBL" id="CAH2040077.1"/>
    </source>
</evidence>
<protein>
    <recommendedName>
        <fullName evidence="8">Chitin-binding type-2 domain-containing protein</fullName>
    </recommendedName>
</protein>
<evidence type="ECO:0000256" key="7">
    <source>
        <dbReference type="SAM" id="SignalP"/>
    </source>
</evidence>
<evidence type="ECO:0000256" key="3">
    <source>
        <dbReference type="ARBA" id="ARBA00022737"/>
    </source>
</evidence>
<dbReference type="Gene3D" id="2.170.140.10">
    <property type="entry name" value="Chitin binding domain"/>
    <property type="match status" value="1"/>
</dbReference>
<keyword evidence="2 7" id="KW-0732">Signal</keyword>
<name>A0ABN8HW58_9NEOP</name>
<evidence type="ECO:0000259" key="8">
    <source>
        <dbReference type="PROSITE" id="PS50940"/>
    </source>
</evidence>
<dbReference type="SUPFAM" id="SSF57625">
    <property type="entry name" value="Invertebrate chitin-binding proteins"/>
    <property type="match status" value="1"/>
</dbReference>
<feature type="non-terminal residue" evidence="9">
    <location>
        <position position="1"/>
    </location>
</feature>
<sequence length="144" mass="15945">MEYRHRLPCFLLLGVWACVAVGRVVVGPGHLSDELDSRVEITDRCSLNSKTDVSCSEVGEDRLMPHPDDCHLFYQCALDWAVCRECPHGLHFNPTEHVCDRPENAHCALSTVSTTTPSTTVASPPTTTRPSTTRDPLTTFVTLH</sequence>
<dbReference type="Proteomes" id="UP000837857">
    <property type="component" value="Chromosome 12"/>
</dbReference>
<keyword evidence="4" id="KW-1015">Disulfide bond</keyword>